<evidence type="ECO:0000256" key="4">
    <source>
        <dbReference type="ARBA" id="ARBA00023163"/>
    </source>
</evidence>
<evidence type="ECO:0000259" key="5">
    <source>
        <dbReference type="PROSITE" id="PS50931"/>
    </source>
</evidence>
<dbReference type="PANTHER" id="PTHR30537:SF35">
    <property type="entry name" value="TRANSCRIPTIONAL REGULATORY PROTEIN"/>
    <property type="match status" value="1"/>
</dbReference>
<dbReference type="EMBL" id="PNYA01000020">
    <property type="protein sequence ID" value="PMS17216.1"/>
    <property type="molecule type" value="Genomic_DNA"/>
</dbReference>
<dbReference type="CDD" id="cd08422">
    <property type="entry name" value="PBP2_CrgA_like"/>
    <property type="match status" value="1"/>
</dbReference>
<dbReference type="InterPro" id="IPR036388">
    <property type="entry name" value="WH-like_DNA-bd_sf"/>
</dbReference>
<keyword evidence="7" id="KW-1185">Reference proteome</keyword>
<protein>
    <submittedName>
        <fullName evidence="6">LysR family transcriptional regulator</fullName>
    </submittedName>
</protein>
<dbReference type="SUPFAM" id="SSF46785">
    <property type="entry name" value="Winged helix' DNA-binding domain"/>
    <property type="match status" value="1"/>
</dbReference>
<dbReference type="PROSITE" id="PS50931">
    <property type="entry name" value="HTH_LYSR"/>
    <property type="match status" value="1"/>
</dbReference>
<dbReference type="GO" id="GO:0003700">
    <property type="term" value="F:DNA-binding transcription factor activity"/>
    <property type="evidence" value="ECO:0007669"/>
    <property type="project" value="InterPro"/>
</dbReference>
<dbReference type="Proteomes" id="UP000235616">
    <property type="component" value="Unassembled WGS sequence"/>
</dbReference>
<evidence type="ECO:0000256" key="1">
    <source>
        <dbReference type="ARBA" id="ARBA00009437"/>
    </source>
</evidence>
<dbReference type="AlphaFoldDB" id="A0A2N7VJ82"/>
<gene>
    <name evidence="6" type="ORF">C0Z18_20860</name>
</gene>
<keyword evidence="2" id="KW-0805">Transcription regulation</keyword>
<dbReference type="OrthoDB" id="9786526at2"/>
<sequence length="297" mass="33016">MDTLTSMRVFRLAVEAKSFAAAARRLDMSPAMASKHVMHLERRLGTLLLNRTSRHLSLTEPGATYFEHVRQLLDELDDVESAVGQSTAAPHGTLKLSAPVWMANPDFVAVLNDYRTRYLEVRLDVDLSGRFVNLVEEGFDLALRVTNPLSLGPALIARPIAPVTFQLVASPRYLRKVGVPADAQALSAHTMLGYSMFPANNALEVEGPRGVEVLKFESALQTNNESLLRLAALEAMGLAFLPNALIARDIEAGQLEAVLTDYRFFGTKLYGVYRHRKYLSPKVRTFLDFLCDDARLR</sequence>
<evidence type="ECO:0000313" key="7">
    <source>
        <dbReference type="Proteomes" id="UP000235616"/>
    </source>
</evidence>
<dbReference type="GO" id="GO:0043565">
    <property type="term" value="F:sequence-specific DNA binding"/>
    <property type="evidence" value="ECO:0007669"/>
    <property type="project" value="TreeGrafter"/>
</dbReference>
<evidence type="ECO:0000256" key="3">
    <source>
        <dbReference type="ARBA" id="ARBA00023125"/>
    </source>
</evidence>
<dbReference type="Pfam" id="PF00126">
    <property type="entry name" value="HTH_1"/>
    <property type="match status" value="1"/>
</dbReference>
<dbReference type="SUPFAM" id="SSF53850">
    <property type="entry name" value="Periplasmic binding protein-like II"/>
    <property type="match status" value="1"/>
</dbReference>
<dbReference type="Gene3D" id="3.40.190.290">
    <property type="match status" value="1"/>
</dbReference>
<feature type="domain" description="HTH lysR-type" evidence="5">
    <location>
        <begin position="1"/>
        <end position="59"/>
    </location>
</feature>
<comment type="similarity">
    <text evidence="1">Belongs to the LysR transcriptional regulatory family.</text>
</comment>
<dbReference type="InterPro" id="IPR005119">
    <property type="entry name" value="LysR_subst-bd"/>
</dbReference>
<keyword evidence="4" id="KW-0804">Transcription</keyword>
<proteinExistence type="inferred from homology"/>
<reference evidence="6 7" key="1">
    <citation type="submission" date="2018-01" db="EMBL/GenBank/DDBJ databases">
        <title>Whole genome analyses suggest that Burkholderia sensu lato contains two further novel genera in the rhizoxinica-symbiotica group Mycetohabitans gen. nov., and Trinickia gen. nov.: implications for the evolution of diazotrophy and nodulation in the Burkholderiaceae.</title>
        <authorList>
            <person name="Estrada-de los Santos P."/>
            <person name="Palmer M."/>
            <person name="Chavez-Ramirez B."/>
            <person name="Beukes C."/>
            <person name="Steenkamp E.T."/>
            <person name="Hirsch A.M."/>
            <person name="Manyaka P."/>
            <person name="Maluk M."/>
            <person name="Lafos M."/>
            <person name="Crook M."/>
            <person name="Gross E."/>
            <person name="Simon M.F."/>
            <person name="Bueno dos Reis Junior F."/>
            <person name="Poole P.S."/>
            <person name="Venter S.N."/>
            <person name="James E.K."/>
        </authorList>
    </citation>
    <scope>NUCLEOTIDE SEQUENCE [LARGE SCALE GENOMIC DNA]</scope>
    <source>
        <strain evidence="6 7">GIMN1.004</strain>
    </source>
</reference>
<dbReference type="InterPro" id="IPR058163">
    <property type="entry name" value="LysR-type_TF_proteobact-type"/>
</dbReference>
<organism evidence="6 7">
    <name type="scientific">Trinickia dabaoshanensis</name>
    <dbReference type="NCBI Taxonomy" id="564714"/>
    <lineage>
        <taxon>Bacteria</taxon>
        <taxon>Pseudomonadati</taxon>
        <taxon>Pseudomonadota</taxon>
        <taxon>Betaproteobacteria</taxon>
        <taxon>Burkholderiales</taxon>
        <taxon>Burkholderiaceae</taxon>
        <taxon>Trinickia</taxon>
    </lineage>
</organism>
<keyword evidence="3" id="KW-0238">DNA-binding</keyword>
<evidence type="ECO:0000313" key="6">
    <source>
        <dbReference type="EMBL" id="PMS17216.1"/>
    </source>
</evidence>
<dbReference type="Gene3D" id="1.10.10.10">
    <property type="entry name" value="Winged helix-like DNA-binding domain superfamily/Winged helix DNA-binding domain"/>
    <property type="match status" value="1"/>
</dbReference>
<dbReference type="FunFam" id="1.10.10.10:FF:000001">
    <property type="entry name" value="LysR family transcriptional regulator"/>
    <property type="match status" value="1"/>
</dbReference>
<dbReference type="GO" id="GO:0006351">
    <property type="term" value="P:DNA-templated transcription"/>
    <property type="evidence" value="ECO:0007669"/>
    <property type="project" value="TreeGrafter"/>
</dbReference>
<dbReference type="Pfam" id="PF03466">
    <property type="entry name" value="LysR_substrate"/>
    <property type="match status" value="1"/>
</dbReference>
<evidence type="ECO:0000256" key="2">
    <source>
        <dbReference type="ARBA" id="ARBA00023015"/>
    </source>
</evidence>
<accession>A0A2N7VJ82</accession>
<name>A0A2N7VJ82_9BURK</name>
<dbReference type="PANTHER" id="PTHR30537">
    <property type="entry name" value="HTH-TYPE TRANSCRIPTIONAL REGULATOR"/>
    <property type="match status" value="1"/>
</dbReference>
<comment type="caution">
    <text evidence="6">The sequence shown here is derived from an EMBL/GenBank/DDBJ whole genome shotgun (WGS) entry which is preliminary data.</text>
</comment>
<dbReference type="InterPro" id="IPR036390">
    <property type="entry name" value="WH_DNA-bd_sf"/>
</dbReference>
<dbReference type="InterPro" id="IPR000847">
    <property type="entry name" value="LysR_HTH_N"/>
</dbReference>